<name>R7SDR4_CONPW</name>
<dbReference type="RefSeq" id="XP_007775657.1">
    <property type="nucleotide sequence ID" value="XM_007777467.1"/>
</dbReference>
<dbReference type="OrthoDB" id="3543113at2759"/>
<dbReference type="KEGG" id="cput:CONPUDRAFT_85995"/>
<organism evidence="1 2">
    <name type="scientific">Coniophora puteana (strain RWD-64-598)</name>
    <name type="common">Brown rot fungus</name>
    <dbReference type="NCBI Taxonomy" id="741705"/>
    <lineage>
        <taxon>Eukaryota</taxon>
        <taxon>Fungi</taxon>
        <taxon>Dikarya</taxon>
        <taxon>Basidiomycota</taxon>
        <taxon>Agaricomycotina</taxon>
        <taxon>Agaricomycetes</taxon>
        <taxon>Agaricomycetidae</taxon>
        <taxon>Boletales</taxon>
        <taxon>Coniophorineae</taxon>
        <taxon>Coniophoraceae</taxon>
        <taxon>Coniophora</taxon>
    </lineage>
</organism>
<evidence type="ECO:0008006" key="3">
    <source>
        <dbReference type="Google" id="ProtNLM"/>
    </source>
</evidence>
<evidence type="ECO:0000313" key="1">
    <source>
        <dbReference type="EMBL" id="EIW74306.1"/>
    </source>
</evidence>
<dbReference type="EMBL" id="JH711593">
    <property type="protein sequence ID" value="EIW74306.1"/>
    <property type="molecule type" value="Genomic_DNA"/>
</dbReference>
<gene>
    <name evidence="1" type="ORF">CONPUDRAFT_85995</name>
</gene>
<dbReference type="GeneID" id="19211059"/>
<dbReference type="Proteomes" id="UP000053558">
    <property type="component" value="Unassembled WGS sequence"/>
</dbReference>
<keyword evidence="2" id="KW-1185">Reference proteome</keyword>
<proteinExistence type="predicted"/>
<feature type="non-terminal residue" evidence="1">
    <location>
        <position position="76"/>
    </location>
</feature>
<sequence>MHPCLQVPELASHIILYVGHEDQKYSLRSISMSCKALREPALDALWEEVHFHSFFTCLGPDVVFRGELGGRYRIGL</sequence>
<reference evidence="2" key="1">
    <citation type="journal article" date="2012" name="Science">
        <title>The Paleozoic origin of enzymatic lignin decomposition reconstructed from 31 fungal genomes.</title>
        <authorList>
            <person name="Floudas D."/>
            <person name="Binder M."/>
            <person name="Riley R."/>
            <person name="Barry K."/>
            <person name="Blanchette R.A."/>
            <person name="Henrissat B."/>
            <person name="Martinez A.T."/>
            <person name="Otillar R."/>
            <person name="Spatafora J.W."/>
            <person name="Yadav J.S."/>
            <person name="Aerts A."/>
            <person name="Benoit I."/>
            <person name="Boyd A."/>
            <person name="Carlson A."/>
            <person name="Copeland A."/>
            <person name="Coutinho P.M."/>
            <person name="de Vries R.P."/>
            <person name="Ferreira P."/>
            <person name="Findley K."/>
            <person name="Foster B."/>
            <person name="Gaskell J."/>
            <person name="Glotzer D."/>
            <person name="Gorecki P."/>
            <person name="Heitman J."/>
            <person name="Hesse C."/>
            <person name="Hori C."/>
            <person name="Igarashi K."/>
            <person name="Jurgens J.A."/>
            <person name="Kallen N."/>
            <person name="Kersten P."/>
            <person name="Kohler A."/>
            <person name="Kuees U."/>
            <person name="Kumar T.K.A."/>
            <person name="Kuo A."/>
            <person name="LaButti K."/>
            <person name="Larrondo L.F."/>
            <person name="Lindquist E."/>
            <person name="Ling A."/>
            <person name="Lombard V."/>
            <person name="Lucas S."/>
            <person name="Lundell T."/>
            <person name="Martin R."/>
            <person name="McLaughlin D.J."/>
            <person name="Morgenstern I."/>
            <person name="Morin E."/>
            <person name="Murat C."/>
            <person name="Nagy L.G."/>
            <person name="Nolan M."/>
            <person name="Ohm R.A."/>
            <person name="Patyshakuliyeva A."/>
            <person name="Rokas A."/>
            <person name="Ruiz-Duenas F.J."/>
            <person name="Sabat G."/>
            <person name="Salamov A."/>
            <person name="Samejima M."/>
            <person name="Schmutz J."/>
            <person name="Slot J.C."/>
            <person name="St John F."/>
            <person name="Stenlid J."/>
            <person name="Sun H."/>
            <person name="Sun S."/>
            <person name="Syed K."/>
            <person name="Tsang A."/>
            <person name="Wiebenga A."/>
            <person name="Young D."/>
            <person name="Pisabarro A."/>
            <person name="Eastwood D.C."/>
            <person name="Martin F."/>
            <person name="Cullen D."/>
            <person name="Grigoriev I.V."/>
            <person name="Hibbett D.S."/>
        </authorList>
    </citation>
    <scope>NUCLEOTIDE SEQUENCE [LARGE SCALE GENOMIC DNA]</scope>
    <source>
        <strain evidence="2">RWD-64-598 SS2</strain>
    </source>
</reference>
<accession>R7SDR4</accession>
<protein>
    <recommendedName>
        <fullName evidence="3">F-box domain-containing protein</fullName>
    </recommendedName>
</protein>
<evidence type="ECO:0000313" key="2">
    <source>
        <dbReference type="Proteomes" id="UP000053558"/>
    </source>
</evidence>
<dbReference type="AlphaFoldDB" id="R7SDR4"/>